<reference evidence="4 5" key="1">
    <citation type="journal article" date="2016" name="Nat. Commun.">
        <title>Thousands of microbial genomes shed light on interconnected biogeochemical processes in an aquifer system.</title>
        <authorList>
            <person name="Anantharaman K."/>
            <person name="Brown C.T."/>
            <person name="Hug L.A."/>
            <person name="Sharon I."/>
            <person name="Castelle C.J."/>
            <person name="Probst A.J."/>
            <person name="Thomas B.C."/>
            <person name="Singh A."/>
            <person name="Wilkins M.J."/>
            <person name="Karaoz U."/>
            <person name="Brodie E.L."/>
            <person name="Williams K.H."/>
            <person name="Hubbard S.S."/>
            <person name="Banfield J.F."/>
        </authorList>
    </citation>
    <scope>NUCLEOTIDE SEQUENCE [LARGE SCALE GENOMIC DNA]</scope>
</reference>
<dbReference type="SUPFAM" id="SSF109604">
    <property type="entry name" value="HD-domain/PDEase-like"/>
    <property type="match status" value="1"/>
</dbReference>
<dbReference type="InterPro" id="IPR039356">
    <property type="entry name" value="YfbR/HDDC2"/>
</dbReference>
<feature type="domain" description="HD" evidence="3">
    <location>
        <begin position="21"/>
        <end position="167"/>
    </location>
</feature>
<dbReference type="Pfam" id="PF13023">
    <property type="entry name" value="HD_3"/>
    <property type="match status" value="1"/>
</dbReference>
<dbReference type="Proteomes" id="UP000176558">
    <property type="component" value="Unassembled WGS sequence"/>
</dbReference>
<keyword evidence="2" id="KW-0378">Hydrolase</keyword>
<dbReference type="Gene3D" id="1.10.3210.10">
    <property type="entry name" value="Hypothetical protein af1432"/>
    <property type="match status" value="1"/>
</dbReference>
<evidence type="ECO:0000256" key="1">
    <source>
        <dbReference type="ARBA" id="ARBA00022723"/>
    </source>
</evidence>
<name>A0A1G2UTP8_9BACT</name>
<dbReference type="EMBL" id="MHWT01000012">
    <property type="protein sequence ID" value="OHB12728.1"/>
    <property type="molecule type" value="Genomic_DNA"/>
</dbReference>
<dbReference type="AlphaFoldDB" id="A0A1G2UTP8"/>
<dbReference type="PANTHER" id="PTHR11845:SF13">
    <property type="entry name" value="5'-DEOXYNUCLEOTIDASE HDDC2"/>
    <property type="match status" value="1"/>
</dbReference>
<dbReference type="GO" id="GO:0046872">
    <property type="term" value="F:metal ion binding"/>
    <property type="evidence" value="ECO:0007669"/>
    <property type="project" value="UniProtKB-KW"/>
</dbReference>
<organism evidence="4 5">
    <name type="scientific">Candidatus Zambryskibacteria bacterium RIFCSPLOWO2_12_FULL_39_23</name>
    <dbReference type="NCBI Taxonomy" id="1802776"/>
    <lineage>
        <taxon>Bacteria</taxon>
        <taxon>Candidatus Zambryskiibacteriota</taxon>
    </lineage>
</organism>
<comment type="caution">
    <text evidence="4">The sequence shown here is derived from an EMBL/GenBank/DDBJ whole genome shotgun (WGS) entry which is preliminary data.</text>
</comment>
<evidence type="ECO:0000259" key="3">
    <source>
        <dbReference type="Pfam" id="PF13023"/>
    </source>
</evidence>
<protein>
    <recommendedName>
        <fullName evidence="3">HD domain-containing protein</fullName>
    </recommendedName>
</protein>
<dbReference type="GO" id="GO:0002953">
    <property type="term" value="F:5'-deoxynucleotidase activity"/>
    <property type="evidence" value="ECO:0007669"/>
    <property type="project" value="InterPro"/>
</dbReference>
<dbReference type="GO" id="GO:0005737">
    <property type="term" value="C:cytoplasm"/>
    <property type="evidence" value="ECO:0007669"/>
    <property type="project" value="TreeGrafter"/>
</dbReference>
<gene>
    <name evidence="4" type="ORF">A3G99_01505</name>
</gene>
<dbReference type="PANTHER" id="PTHR11845">
    <property type="entry name" value="5'-DEOXYNUCLEOTIDASE HDDC2"/>
    <property type="match status" value="1"/>
</dbReference>
<accession>A0A1G2UTP8</accession>
<dbReference type="InterPro" id="IPR006674">
    <property type="entry name" value="HD_domain"/>
</dbReference>
<sequence length="214" mass="24879">MNTDITKITKFLHTMANLKKQLRFKNMPGWENANIDRWDSVAEHSYRMALMAVLYHPYLEQKPDLGKTLKMILVHDIVELIANDYSPMRSHGGAGGHAFDIRAYKDKYEREKVAAGIIFKDLPESSMNECISLWTEYAGTKLKKTHATLEGKYAYALDKLEAEMQIVDWKNSIINWTSERTSRSSDYVIEWTEYEKALSEVEKILKSEMIEMEK</sequence>
<evidence type="ECO:0000256" key="2">
    <source>
        <dbReference type="ARBA" id="ARBA00022801"/>
    </source>
</evidence>
<evidence type="ECO:0000313" key="5">
    <source>
        <dbReference type="Proteomes" id="UP000176558"/>
    </source>
</evidence>
<evidence type="ECO:0000313" key="4">
    <source>
        <dbReference type="EMBL" id="OHB12728.1"/>
    </source>
</evidence>
<keyword evidence="1" id="KW-0479">Metal-binding</keyword>
<proteinExistence type="predicted"/>